<evidence type="ECO:0000256" key="6">
    <source>
        <dbReference type="ARBA" id="ARBA00022692"/>
    </source>
</evidence>
<dbReference type="Proteomes" id="UP000315017">
    <property type="component" value="Chromosome"/>
</dbReference>
<keyword evidence="8" id="KW-1133">Transmembrane helix</keyword>
<keyword evidence="7 10" id="KW-0283">Flagellar rotation</keyword>
<keyword evidence="11" id="KW-0732">Signal</keyword>
<dbReference type="GO" id="GO:0006935">
    <property type="term" value="P:chemotaxis"/>
    <property type="evidence" value="ECO:0007669"/>
    <property type="project" value="UniProtKB-KW"/>
</dbReference>
<comment type="similarity">
    <text evidence="3 10">Belongs to the FliL family.</text>
</comment>
<sequence precursor="true">MTSRFSFVLVLSLLTSCLAGCGSAAPSAAGLDVPELLELLEDEQLKQNPQAFAEVDLGKYKVSRMLPADEGQLLVRFHLIGVVAEAKQPDFEAQLPKYETRIRDSVLSLVQRAEPEHLADPAMSFIKTEILATINDKMHSRLLKSVAFSDLSIERR</sequence>
<dbReference type="GO" id="GO:0071973">
    <property type="term" value="P:bacterial-type flagellum-dependent cell motility"/>
    <property type="evidence" value="ECO:0007669"/>
    <property type="project" value="InterPro"/>
</dbReference>
<dbReference type="AlphaFoldDB" id="A0A517YA64"/>
<protein>
    <recommendedName>
        <fullName evidence="10">Flagellar protein FliL</fullName>
    </recommendedName>
</protein>
<evidence type="ECO:0000256" key="5">
    <source>
        <dbReference type="ARBA" id="ARBA00022500"/>
    </source>
</evidence>
<feature type="chain" id="PRO_5022160576" description="Flagellar protein FliL" evidence="11">
    <location>
        <begin position="25"/>
        <end position="156"/>
    </location>
</feature>
<gene>
    <name evidence="12" type="ORF">ETAA8_22220</name>
</gene>
<evidence type="ECO:0000256" key="8">
    <source>
        <dbReference type="ARBA" id="ARBA00022989"/>
    </source>
</evidence>
<dbReference type="PROSITE" id="PS51257">
    <property type="entry name" value="PROKAR_LIPOPROTEIN"/>
    <property type="match status" value="1"/>
</dbReference>
<evidence type="ECO:0000256" key="11">
    <source>
        <dbReference type="SAM" id="SignalP"/>
    </source>
</evidence>
<comment type="function">
    <text evidence="1 10">Controls the rotational direction of flagella during chemotaxis.</text>
</comment>
<evidence type="ECO:0000256" key="2">
    <source>
        <dbReference type="ARBA" id="ARBA00004162"/>
    </source>
</evidence>
<evidence type="ECO:0000313" key="13">
    <source>
        <dbReference type="Proteomes" id="UP000315017"/>
    </source>
</evidence>
<dbReference type="KEGG" id="aagg:ETAA8_22220"/>
<organism evidence="12 13">
    <name type="scientific">Anatilimnocola aggregata</name>
    <dbReference type="NCBI Taxonomy" id="2528021"/>
    <lineage>
        <taxon>Bacteria</taxon>
        <taxon>Pseudomonadati</taxon>
        <taxon>Planctomycetota</taxon>
        <taxon>Planctomycetia</taxon>
        <taxon>Pirellulales</taxon>
        <taxon>Pirellulaceae</taxon>
        <taxon>Anatilimnocola</taxon>
    </lineage>
</organism>
<evidence type="ECO:0000256" key="10">
    <source>
        <dbReference type="RuleBase" id="RU364125"/>
    </source>
</evidence>
<evidence type="ECO:0000256" key="3">
    <source>
        <dbReference type="ARBA" id="ARBA00008281"/>
    </source>
</evidence>
<dbReference type="EMBL" id="CP036274">
    <property type="protein sequence ID" value="QDU27137.1"/>
    <property type="molecule type" value="Genomic_DNA"/>
</dbReference>
<dbReference type="GO" id="GO:0005886">
    <property type="term" value="C:plasma membrane"/>
    <property type="evidence" value="ECO:0007669"/>
    <property type="project" value="UniProtKB-SubCell"/>
</dbReference>
<evidence type="ECO:0000256" key="7">
    <source>
        <dbReference type="ARBA" id="ARBA00022779"/>
    </source>
</evidence>
<comment type="subcellular location">
    <subcellularLocation>
        <location evidence="2">Cell membrane</location>
        <topology evidence="2">Single-pass membrane protein</topology>
    </subcellularLocation>
</comment>
<dbReference type="InterPro" id="IPR005503">
    <property type="entry name" value="FliL"/>
</dbReference>
<evidence type="ECO:0000313" key="12">
    <source>
        <dbReference type="EMBL" id="QDU27137.1"/>
    </source>
</evidence>
<keyword evidence="5 10" id="KW-0145">Chemotaxis</keyword>
<evidence type="ECO:0000256" key="9">
    <source>
        <dbReference type="ARBA" id="ARBA00023136"/>
    </source>
</evidence>
<keyword evidence="13" id="KW-1185">Reference proteome</keyword>
<reference evidence="12 13" key="1">
    <citation type="submission" date="2019-02" db="EMBL/GenBank/DDBJ databases">
        <title>Deep-cultivation of Planctomycetes and their phenomic and genomic characterization uncovers novel biology.</title>
        <authorList>
            <person name="Wiegand S."/>
            <person name="Jogler M."/>
            <person name="Boedeker C."/>
            <person name="Pinto D."/>
            <person name="Vollmers J."/>
            <person name="Rivas-Marin E."/>
            <person name="Kohn T."/>
            <person name="Peeters S.H."/>
            <person name="Heuer A."/>
            <person name="Rast P."/>
            <person name="Oberbeckmann S."/>
            <person name="Bunk B."/>
            <person name="Jeske O."/>
            <person name="Meyerdierks A."/>
            <person name="Storesund J.E."/>
            <person name="Kallscheuer N."/>
            <person name="Luecker S."/>
            <person name="Lage O.M."/>
            <person name="Pohl T."/>
            <person name="Merkel B.J."/>
            <person name="Hornburger P."/>
            <person name="Mueller R.-W."/>
            <person name="Bruemmer F."/>
            <person name="Labrenz M."/>
            <person name="Spormann A.M."/>
            <person name="Op den Camp H."/>
            <person name="Overmann J."/>
            <person name="Amann R."/>
            <person name="Jetten M.S.M."/>
            <person name="Mascher T."/>
            <person name="Medema M.H."/>
            <person name="Devos D.P."/>
            <person name="Kaster A.-K."/>
            <person name="Ovreas L."/>
            <person name="Rohde M."/>
            <person name="Galperin M.Y."/>
            <person name="Jogler C."/>
        </authorList>
    </citation>
    <scope>NUCLEOTIDE SEQUENCE [LARGE SCALE GENOMIC DNA]</scope>
    <source>
        <strain evidence="12 13">ETA_A8</strain>
    </source>
</reference>
<feature type="signal peptide" evidence="11">
    <location>
        <begin position="1"/>
        <end position="24"/>
    </location>
</feature>
<dbReference type="RefSeq" id="WP_202921747.1">
    <property type="nucleotide sequence ID" value="NZ_CP036274.1"/>
</dbReference>
<dbReference type="GO" id="GO:0009425">
    <property type="term" value="C:bacterial-type flagellum basal body"/>
    <property type="evidence" value="ECO:0007669"/>
    <property type="project" value="InterPro"/>
</dbReference>
<keyword evidence="6" id="KW-0812">Transmembrane</keyword>
<dbReference type="Pfam" id="PF03748">
    <property type="entry name" value="FliL"/>
    <property type="match status" value="1"/>
</dbReference>
<name>A0A517YA64_9BACT</name>
<keyword evidence="9 10" id="KW-0472">Membrane</keyword>
<proteinExistence type="inferred from homology"/>
<accession>A0A517YA64</accession>
<keyword evidence="4 10" id="KW-1003">Cell membrane</keyword>
<evidence type="ECO:0000256" key="4">
    <source>
        <dbReference type="ARBA" id="ARBA00022475"/>
    </source>
</evidence>
<evidence type="ECO:0000256" key="1">
    <source>
        <dbReference type="ARBA" id="ARBA00002254"/>
    </source>
</evidence>